<sequence length="210" mass="24303">MHRASSATTYFQRQMLQQIMQQTQLHNRVIKPCDVFINHRGIDTKRTVATLLYDHLSRLNLHPFLDNKNMKPGDKLFEKINAAIRECKVGVTVFSPTYCDSYFCLHELALIMESKKKVIPIFCDIKPSQLRVVDNGKCPKNEIRRFSLALEEAKNWSDVVTSAADIVINSLKEMEAEERRLLRRNQPLPVQQYDTSSYNNNNEGSNKLQC</sequence>
<dbReference type="PANTHER" id="PTHR31008:SF16">
    <property type="entry name" value="TOLL-INTERLEUKIN-RESISTANCE (TIR) DOMAIN FAMILY PROTEIN"/>
    <property type="match status" value="1"/>
</dbReference>
<evidence type="ECO:0000256" key="1">
    <source>
        <dbReference type="SAM" id="MobiDB-lite"/>
    </source>
</evidence>
<proteinExistence type="predicted"/>
<dbReference type="Proteomes" id="UP000323000">
    <property type="component" value="Chromosome 3"/>
</dbReference>
<evidence type="ECO:0000313" key="4">
    <source>
        <dbReference type="Proteomes" id="UP000323000"/>
    </source>
</evidence>
<dbReference type="AlphaFoldDB" id="A0A5C7IDG7"/>
<feature type="domain" description="TIR" evidence="2">
    <location>
        <begin position="31"/>
        <end position="175"/>
    </location>
</feature>
<dbReference type="SMART" id="SM00255">
    <property type="entry name" value="TIR"/>
    <property type="match status" value="1"/>
</dbReference>
<accession>A0A5C7IDG7</accession>
<dbReference type="PROSITE" id="PS50104">
    <property type="entry name" value="TIR"/>
    <property type="match status" value="1"/>
</dbReference>
<name>A0A5C7IDG7_9ROSI</name>
<organism evidence="3 4">
    <name type="scientific">Acer yangbiense</name>
    <dbReference type="NCBI Taxonomy" id="1000413"/>
    <lineage>
        <taxon>Eukaryota</taxon>
        <taxon>Viridiplantae</taxon>
        <taxon>Streptophyta</taxon>
        <taxon>Embryophyta</taxon>
        <taxon>Tracheophyta</taxon>
        <taxon>Spermatophyta</taxon>
        <taxon>Magnoliopsida</taxon>
        <taxon>eudicotyledons</taxon>
        <taxon>Gunneridae</taxon>
        <taxon>Pentapetalae</taxon>
        <taxon>rosids</taxon>
        <taxon>malvids</taxon>
        <taxon>Sapindales</taxon>
        <taxon>Sapindaceae</taxon>
        <taxon>Hippocastanoideae</taxon>
        <taxon>Acereae</taxon>
        <taxon>Acer</taxon>
    </lineage>
</organism>
<dbReference type="OrthoDB" id="6078042at2759"/>
<gene>
    <name evidence="3" type="ORF">EZV62_008353</name>
</gene>
<evidence type="ECO:0000313" key="3">
    <source>
        <dbReference type="EMBL" id="TXG67078.1"/>
    </source>
</evidence>
<reference evidence="4" key="1">
    <citation type="journal article" date="2019" name="Gigascience">
        <title>De novo genome assembly of the endangered Acer yangbiense, a plant species with extremely small populations endemic to Yunnan Province, China.</title>
        <authorList>
            <person name="Yang J."/>
            <person name="Wariss H.M."/>
            <person name="Tao L."/>
            <person name="Zhang R."/>
            <person name="Yun Q."/>
            <person name="Hollingsworth P."/>
            <person name="Dao Z."/>
            <person name="Luo G."/>
            <person name="Guo H."/>
            <person name="Ma Y."/>
            <person name="Sun W."/>
        </authorList>
    </citation>
    <scope>NUCLEOTIDE SEQUENCE [LARGE SCALE GENOMIC DNA]</scope>
    <source>
        <strain evidence="4">cv. Malutang</strain>
    </source>
</reference>
<dbReference type="GO" id="GO:0007165">
    <property type="term" value="P:signal transduction"/>
    <property type="evidence" value="ECO:0007669"/>
    <property type="project" value="InterPro"/>
</dbReference>
<comment type="caution">
    <text evidence="3">The sequence shown here is derived from an EMBL/GenBank/DDBJ whole genome shotgun (WGS) entry which is preliminary data.</text>
</comment>
<dbReference type="Gene3D" id="3.40.50.10140">
    <property type="entry name" value="Toll/interleukin-1 receptor homology (TIR) domain"/>
    <property type="match status" value="1"/>
</dbReference>
<dbReference type="SUPFAM" id="SSF52200">
    <property type="entry name" value="Toll/Interleukin receptor TIR domain"/>
    <property type="match status" value="1"/>
</dbReference>
<dbReference type="InterPro" id="IPR000157">
    <property type="entry name" value="TIR_dom"/>
</dbReference>
<dbReference type="PANTHER" id="PTHR31008">
    <property type="entry name" value="COP1-INTERACTING PROTEIN-RELATED"/>
    <property type="match status" value="1"/>
</dbReference>
<feature type="region of interest" description="Disordered" evidence="1">
    <location>
        <begin position="191"/>
        <end position="210"/>
    </location>
</feature>
<dbReference type="InterPro" id="IPR035897">
    <property type="entry name" value="Toll_tir_struct_dom_sf"/>
</dbReference>
<protein>
    <recommendedName>
        <fullName evidence="2">TIR domain-containing protein</fullName>
    </recommendedName>
</protein>
<dbReference type="Pfam" id="PF01582">
    <property type="entry name" value="TIR"/>
    <property type="match status" value="1"/>
</dbReference>
<dbReference type="EMBL" id="VAHF01000003">
    <property type="protein sequence ID" value="TXG67078.1"/>
    <property type="molecule type" value="Genomic_DNA"/>
</dbReference>
<evidence type="ECO:0000259" key="2">
    <source>
        <dbReference type="PROSITE" id="PS50104"/>
    </source>
</evidence>
<keyword evidence="4" id="KW-1185">Reference proteome</keyword>